<dbReference type="InterPro" id="IPR016160">
    <property type="entry name" value="Ald_DH_CS_CYS"/>
</dbReference>
<dbReference type="SUPFAM" id="SSF53720">
    <property type="entry name" value="ALDH-like"/>
    <property type="match status" value="1"/>
</dbReference>
<dbReference type="PROSITE" id="PS00070">
    <property type="entry name" value="ALDEHYDE_DEHYDR_CYS"/>
    <property type="match status" value="1"/>
</dbReference>
<dbReference type="PANTHER" id="PTHR42804">
    <property type="entry name" value="ALDEHYDE DEHYDROGENASE"/>
    <property type="match status" value="1"/>
</dbReference>
<dbReference type="CDD" id="cd07138">
    <property type="entry name" value="ALDH_CddD_SSP0762"/>
    <property type="match status" value="1"/>
</dbReference>
<name>A0A9Y2NKI6_9PSEU</name>
<dbReference type="EMBL" id="CP127295">
    <property type="protein sequence ID" value="WIY01200.1"/>
    <property type="molecule type" value="Genomic_DNA"/>
</dbReference>
<organism evidence="8 9">
    <name type="scientific">Amycolatopsis mongoliensis</name>
    <dbReference type="NCBI Taxonomy" id="715475"/>
    <lineage>
        <taxon>Bacteria</taxon>
        <taxon>Bacillati</taxon>
        <taxon>Actinomycetota</taxon>
        <taxon>Actinomycetes</taxon>
        <taxon>Pseudonocardiales</taxon>
        <taxon>Pseudonocardiaceae</taxon>
        <taxon>Amycolatopsis</taxon>
    </lineage>
</organism>
<evidence type="ECO:0000256" key="3">
    <source>
        <dbReference type="ARBA" id="ARBA00024226"/>
    </source>
</evidence>
<dbReference type="EC" id="1.2.1.3" evidence="3"/>
<protein>
    <recommendedName>
        <fullName evidence="3">aldehyde dehydrogenase (NAD(+))</fullName>
        <ecNumber evidence="3">1.2.1.3</ecNumber>
    </recommendedName>
</protein>
<dbReference type="GO" id="GO:0004029">
    <property type="term" value="F:aldehyde dehydrogenase (NAD+) activity"/>
    <property type="evidence" value="ECO:0007669"/>
    <property type="project" value="UniProtKB-EC"/>
</dbReference>
<dbReference type="Gene3D" id="3.40.309.10">
    <property type="entry name" value="Aldehyde Dehydrogenase, Chain A, domain 2"/>
    <property type="match status" value="1"/>
</dbReference>
<keyword evidence="2 6" id="KW-0560">Oxidoreductase</keyword>
<proteinExistence type="inferred from homology"/>
<evidence type="ECO:0000313" key="9">
    <source>
        <dbReference type="Proteomes" id="UP001239397"/>
    </source>
</evidence>
<dbReference type="Gene3D" id="3.40.605.10">
    <property type="entry name" value="Aldehyde Dehydrogenase, Chain A, domain 1"/>
    <property type="match status" value="1"/>
</dbReference>
<feature type="active site" evidence="5">
    <location>
        <position position="251"/>
    </location>
</feature>
<dbReference type="PANTHER" id="PTHR42804:SF1">
    <property type="entry name" value="ALDEHYDE DEHYDROGENASE-RELATED"/>
    <property type="match status" value="1"/>
</dbReference>
<sequence length="481" mass="49531">MTGTFTLPDTSALFIGGKWRPGAGIERIAVRNPATEQVIADIPAGTEDDVDAACRAAADALPVWSAVPPAERAAACRAISAELDARAEDLADLVTADLGMPRAFARSVQVGLAVTDFANLADAAEQHVYEREIGTSVVREVPVGVVGAITPWNFPLHQVAAKVGGALAAGAPVVLKPSQVTPLGVFVLADVIAGLGLPPGVFNLVSGAGAKVGEALVLHPVVDFVSFTGSTGAGARVATLAAGRVRPTALELGGKSPAVLLDDLDDSAFEKALRRVMAGSLLNSGQMCSALTRIIVPEHRLDTAEQILAAAAGRFRAGDPFDPGVRLGPVVSEAQRTSVRGHIERAIAEGARVVTGGPGAPDGLDTGYFVRPTVFSRVERNSAIVREEVFGPVLVVQTHRGTDDAVAVANDTGYGLAAGVFGADAEAVAWRIRAGQVEVNGAGFDPAAPFGGFGDSGYGREFGGWGIDDFLTTQAVQRWSP</sequence>
<evidence type="ECO:0000256" key="6">
    <source>
        <dbReference type="RuleBase" id="RU003345"/>
    </source>
</evidence>
<gene>
    <name evidence="8" type="ORF">QRX60_45415</name>
</gene>
<dbReference type="Pfam" id="PF00171">
    <property type="entry name" value="Aldedh"/>
    <property type="match status" value="1"/>
</dbReference>
<dbReference type="InterPro" id="IPR016163">
    <property type="entry name" value="Ald_DH_C"/>
</dbReference>
<feature type="domain" description="Aldehyde dehydrogenase" evidence="7">
    <location>
        <begin position="19"/>
        <end position="476"/>
    </location>
</feature>
<dbReference type="InterPro" id="IPR015590">
    <property type="entry name" value="Aldehyde_DH_dom"/>
</dbReference>
<comment type="catalytic activity">
    <reaction evidence="4">
        <text>an aldehyde + NAD(+) + H2O = a carboxylate + NADH + 2 H(+)</text>
        <dbReference type="Rhea" id="RHEA:16185"/>
        <dbReference type="ChEBI" id="CHEBI:15377"/>
        <dbReference type="ChEBI" id="CHEBI:15378"/>
        <dbReference type="ChEBI" id="CHEBI:17478"/>
        <dbReference type="ChEBI" id="CHEBI:29067"/>
        <dbReference type="ChEBI" id="CHEBI:57540"/>
        <dbReference type="ChEBI" id="CHEBI:57945"/>
        <dbReference type="EC" id="1.2.1.3"/>
    </reaction>
</comment>
<dbReference type="InterPro" id="IPR016161">
    <property type="entry name" value="Ald_DH/histidinol_DH"/>
</dbReference>
<evidence type="ECO:0000256" key="5">
    <source>
        <dbReference type="PROSITE-ProRule" id="PRU10007"/>
    </source>
</evidence>
<keyword evidence="9" id="KW-1185">Reference proteome</keyword>
<dbReference type="FunFam" id="3.40.605.10:FF:000007">
    <property type="entry name" value="NAD/NADP-dependent betaine aldehyde dehydrogenase"/>
    <property type="match status" value="1"/>
</dbReference>
<dbReference type="PROSITE" id="PS00687">
    <property type="entry name" value="ALDEHYDE_DEHYDR_GLU"/>
    <property type="match status" value="1"/>
</dbReference>
<accession>A0A9Y2NKI6</accession>
<dbReference type="InterPro" id="IPR016162">
    <property type="entry name" value="Ald_DH_N"/>
</dbReference>
<evidence type="ECO:0000256" key="4">
    <source>
        <dbReference type="ARBA" id="ARBA00049194"/>
    </source>
</evidence>
<dbReference type="RefSeq" id="WP_285997658.1">
    <property type="nucleotide sequence ID" value="NZ_CP127295.1"/>
</dbReference>
<reference evidence="8 9" key="1">
    <citation type="submission" date="2023-06" db="EMBL/GenBank/DDBJ databases">
        <authorList>
            <person name="Oyuntsetseg B."/>
            <person name="Kim S.B."/>
        </authorList>
    </citation>
    <scope>NUCLEOTIDE SEQUENCE [LARGE SCALE GENOMIC DNA]</scope>
    <source>
        <strain evidence="8 9">4-36</strain>
    </source>
</reference>
<dbReference type="KEGG" id="amog:QRX60_45415"/>
<dbReference type="Proteomes" id="UP001239397">
    <property type="component" value="Chromosome"/>
</dbReference>
<dbReference type="InterPro" id="IPR029510">
    <property type="entry name" value="Ald_DH_CS_GLU"/>
</dbReference>
<evidence type="ECO:0000256" key="2">
    <source>
        <dbReference type="ARBA" id="ARBA00023002"/>
    </source>
</evidence>
<evidence type="ECO:0000256" key="1">
    <source>
        <dbReference type="ARBA" id="ARBA00009986"/>
    </source>
</evidence>
<comment type="similarity">
    <text evidence="1 6">Belongs to the aldehyde dehydrogenase family.</text>
</comment>
<dbReference type="AlphaFoldDB" id="A0A9Y2NKI6"/>
<evidence type="ECO:0000259" key="7">
    <source>
        <dbReference type="Pfam" id="PF00171"/>
    </source>
</evidence>
<evidence type="ECO:0000313" key="8">
    <source>
        <dbReference type="EMBL" id="WIY01200.1"/>
    </source>
</evidence>